<dbReference type="AlphaFoldDB" id="A0A1F6C1A5"/>
<dbReference type="STRING" id="1798473.A3G50_00165"/>
<comment type="caution">
    <text evidence="2">The sequence shown here is derived from an EMBL/GenBank/DDBJ whole genome shotgun (WGS) entry which is preliminary data.</text>
</comment>
<dbReference type="EMBL" id="MFKM01000030">
    <property type="protein sequence ID" value="OGG42940.1"/>
    <property type="molecule type" value="Genomic_DNA"/>
</dbReference>
<dbReference type="Proteomes" id="UP000176633">
    <property type="component" value="Unassembled WGS sequence"/>
</dbReference>
<evidence type="ECO:0000313" key="3">
    <source>
        <dbReference type="Proteomes" id="UP000176633"/>
    </source>
</evidence>
<reference evidence="2 3" key="1">
    <citation type="journal article" date="2016" name="Nat. Commun.">
        <title>Thousands of microbial genomes shed light on interconnected biogeochemical processes in an aquifer system.</title>
        <authorList>
            <person name="Anantharaman K."/>
            <person name="Brown C.T."/>
            <person name="Hug L.A."/>
            <person name="Sharon I."/>
            <person name="Castelle C.J."/>
            <person name="Probst A.J."/>
            <person name="Thomas B.C."/>
            <person name="Singh A."/>
            <person name="Wilkins M.J."/>
            <person name="Karaoz U."/>
            <person name="Brodie E.L."/>
            <person name="Williams K.H."/>
            <person name="Hubbard S.S."/>
            <person name="Banfield J.F."/>
        </authorList>
    </citation>
    <scope>NUCLEOTIDE SEQUENCE [LARGE SCALE GENOMIC DNA]</scope>
</reference>
<organism evidence="2 3">
    <name type="scientific">Candidatus Jorgensenbacteria bacterium RIFCSPLOWO2_12_FULL_42_11</name>
    <dbReference type="NCBI Taxonomy" id="1798473"/>
    <lineage>
        <taxon>Bacteria</taxon>
        <taxon>Candidatus Joergenseniibacteriota</taxon>
    </lineage>
</organism>
<keyword evidence="1" id="KW-0812">Transmembrane</keyword>
<name>A0A1F6C1A5_9BACT</name>
<accession>A0A1F6C1A5</accession>
<feature type="transmembrane region" description="Helical" evidence="1">
    <location>
        <begin position="21"/>
        <end position="47"/>
    </location>
</feature>
<keyword evidence="1" id="KW-1133">Transmembrane helix</keyword>
<evidence type="ECO:0000256" key="1">
    <source>
        <dbReference type="SAM" id="Phobius"/>
    </source>
</evidence>
<sequence length="219" mass="23365">MNQGHKIKENLISRVSTTGQALVEILIGLAVAGTLIGAATTALVAILRSGLETKNFQIASSLGQELMDNVKTVAEADWRDIYDLSKGQNTQYYAMASGTASIIFSGVATSTVGNITYTKFFSVENVKRLSGIISVDFLAVDDPSTQKIVSHVQWPSAGRTAEAVLTVYLSRWRNSISRQTDWSGGSGQTGPVSELNKKFASSTGIDYSSSTGSIIIQGF</sequence>
<proteinExistence type="predicted"/>
<protein>
    <submittedName>
        <fullName evidence="2">Uncharacterized protein</fullName>
    </submittedName>
</protein>
<gene>
    <name evidence="2" type="ORF">A3G50_00165</name>
</gene>
<evidence type="ECO:0000313" key="2">
    <source>
        <dbReference type="EMBL" id="OGG42940.1"/>
    </source>
</evidence>
<keyword evidence="1" id="KW-0472">Membrane</keyword>